<organism evidence="1 2">
    <name type="scientific">Bauhinia variegata</name>
    <name type="common">Purple orchid tree</name>
    <name type="synonym">Phanera variegata</name>
    <dbReference type="NCBI Taxonomy" id="167791"/>
    <lineage>
        <taxon>Eukaryota</taxon>
        <taxon>Viridiplantae</taxon>
        <taxon>Streptophyta</taxon>
        <taxon>Embryophyta</taxon>
        <taxon>Tracheophyta</taxon>
        <taxon>Spermatophyta</taxon>
        <taxon>Magnoliopsida</taxon>
        <taxon>eudicotyledons</taxon>
        <taxon>Gunneridae</taxon>
        <taxon>Pentapetalae</taxon>
        <taxon>rosids</taxon>
        <taxon>fabids</taxon>
        <taxon>Fabales</taxon>
        <taxon>Fabaceae</taxon>
        <taxon>Cercidoideae</taxon>
        <taxon>Cercideae</taxon>
        <taxon>Bauhiniinae</taxon>
        <taxon>Bauhinia</taxon>
    </lineage>
</organism>
<protein>
    <submittedName>
        <fullName evidence="1">Uncharacterized protein</fullName>
    </submittedName>
</protein>
<dbReference type="Proteomes" id="UP000828941">
    <property type="component" value="Chromosome 6"/>
</dbReference>
<dbReference type="EMBL" id="CM039431">
    <property type="protein sequence ID" value="KAI4337753.1"/>
    <property type="molecule type" value="Genomic_DNA"/>
</dbReference>
<name>A0ACB9NMF9_BAUVA</name>
<evidence type="ECO:0000313" key="1">
    <source>
        <dbReference type="EMBL" id="KAI4337753.1"/>
    </source>
</evidence>
<reference evidence="1 2" key="1">
    <citation type="journal article" date="2022" name="DNA Res.">
        <title>Chromosomal-level genome assembly of the orchid tree Bauhinia variegata (Leguminosae; Cercidoideae) supports the allotetraploid origin hypothesis of Bauhinia.</title>
        <authorList>
            <person name="Zhong Y."/>
            <person name="Chen Y."/>
            <person name="Zheng D."/>
            <person name="Pang J."/>
            <person name="Liu Y."/>
            <person name="Luo S."/>
            <person name="Meng S."/>
            <person name="Qian L."/>
            <person name="Wei D."/>
            <person name="Dai S."/>
            <person name="Zhou R."/>
        </authorList>
    </citation>
    <scope>NUCLEOTIDE SEQUENCE [LARGE SCALE GENOMIC DNA]</scope>
    <source>
        <strain evidence="1">BV-YZ2020</strain>
    </source>
</reference>
<accession>A0ACB9NMF9</accession>
<comment type="caution">
    <text evidence="1">The sequence shown here is derived from an EMBL/GenBank/DDBJ whole genome shotgun (WGS) entry which is preliminary data.</text>
</comment>
<proteinExistence type="predicted"/>
<evidence type="ECO:0000313" key="2">
    <source>
        <dbReference type="Proteomes" id="UP000828941"/>
    </source>
</evidence>
<gene>
    <name evidence="1" type="ORF">L6164_016130</name>
</gene>
<sequence length="579" mass="63518">MPPRQPRQRQHPAPQLIRRLDPKIWRACAGASVQIPVLHSRVYYFPQGHLEQASSTPQYLSSRVLSCLFVHCRISAVEFLAHPDTDEVFVKLLLQPIGEVRPQDIGDSVESPDDDKVVSFVKVLTPSDANNGGGFSVPRFCADSILPPLNYQSDQPAQTLSITDVHGVSWEFRHVYRGTPKRHLLTTGWSKFVDKKKLIAGDSVVFMKDSRGELFVGIRRAVRFTAGNVGDCARWCSPGTKVEEEMQKENCASLSGGEGFSRAGRGKLSAKSVAEAAELAAQNMPFEVVYFPRAGWSDFVVKAEVVEEAVNIVWAPGMRVKMAMETDDASRMTWFQGTISSACAPDNGLWRGSPWRMLQVTWDEPEVLQNAKRVSPWQVEHVCPTPTLHTPFPPTKKFRASDGSGVPVDREGDHIFPMTEFTNSAMAYLNQPLLNYNTFPAGMQGARHDLSSVSSFRNFLSDNTHSCNGNSFGNYTVPKLKTLPTELIGSSQSDLSLDSQSSLHSISTEFVGIQSGNSTKPFAGSFKLFGKIIQTEQPVESSLQSAGCTGGSGCKCCKAKAVENPLVITQDCSTGFLSS</sequence>
<keyword evidence="2" id="KW-1185">Reference proteome</keyword>